<dbReference type="GO" id="GO:0016020">
    <property type="term" value="C:membrane"/>
    <property type="evidence" value="ECO:0007669"/>
    <property type="project" value="InterPro"/>
</dbReference>
<evidence type="ECO:0000256" key="1">
    <source>
        <dbReference type="ARBA" id="ARBA00023136"/>
    </source>
</evidence>
<dbReference type="Pfam" id="PF03323">
    <property type="entry name" value="GerA"/>
    <property type="match status" value="1"/>
</dbReference>
<dbReference type="EMBL" id="DNZF01000118">
    <property type="protein sequence ID" value="HBK53351.1"/>
    <property type="molecule type" value="Genomic_DNA"/>
</dbReference>
<accession>A0A354YXB1</accession>
<evidence type="ECO:0000313" key="2">
    <source>
        <dbReference type="EMBL" id="HBK53351.1"/>
    </source>
</evidence>
<organism evidence="2 3">
    <name type="scientific">Syntrophomonas wolfei</name>
    <dbReference type="NCBI Taxonomy" id="863"/>
    <lineage>
        <taxon>Bacteria</taxon>
        <taxon>Bacillati</taxon>
        <taxon>Bacillota</taxon>
        <taxon>Clostridia</taxon>
        <taxon>Eubacteriales</taxon>
        <taxon>Syntrophomonadaceae</taxon>
        <taxon>Syntrophomonas</taxon>
    </lineage>
</organism>
<dbReference type="AlphaFoldDB" id="A0A354YXB1"/>
<sequence>MFKKGPHLYLGKDYDINLDIMKKELAEGENFDLIVREVRVGGRKAAFICLDGFVKDDIMTECMKSLLALKKEVFLSSTVKSILEKGVPYVELTTENKIDELLYSVLSGSVLFIIDGSEEAFIIDPRTYPARNPEEPDIERVVRG</sequence>
<keyword evidence="1" id="KW-0472">Membrane</keyword>
<reference evidence="2 3" key="1">
    <citation type="journal article" date="2018" name="Nat. Biotechnol.">
        <title>A standardized bacterial taxonomy based on genome phylogeny substantially revises the tree of life.</title>
        <authorList>
            <person name="Parks D.H."/>
            <person name="Chuvochina M."/>
            <person name="Waite D.W."/>
            <person name="Rinke C."/>
            <person name="Skarshewski A."/>
            <person name="Chaumeil P.A."/>
            <person name="Hugenholtz P."/>
        </authorList>
    </citation>
    <scope>NUCLEOTIDE SEQUENCE [LARGE SCALE GENOMIC DNA]</scope>
    <source>
        <strain evidence="2">UBA10948</strain>
    </source>
</reference>
<proteinExistence type="predicted"/>
<dbReference type="GO" id="GO:0009847">
    <property type="term" value="P:spore germination"/>
    <property type="evidence" value="ECO:0007669"/>
    <property type="project" value="InterPro"/>
</dbReference>
<gene>
    <name evidence="2" type="ORF">DDZ44_05400</name>
</gene>
<dbReference type="InterPro" id="IPR004995">
    <property type="entry name" value="Spore_Ger"/>
</dbReference>
<evidence type="ECO:0000313" key="3">
    <source>
        <dbReference type="Proteomes" id="UP000263273"/>
    </source>
</evidence>
<dbReference type="Proteomes" id="UP000263273">
    <property type="component" value="Unassembled WGS sequence"/>
</dbReference>
<protein>
    <submittedName>
        <fullName evidence="2">Spore germination protein</fullName>
    </submittedName>
</protein>
<feature type="non-terminal residue" evidence="2">
    <location>
        <position position="144"/>
    </location>
</feature>
<name>A0A354YXB1_9FIRM</name>
<comment type="caution">
    <text evidence="2">The sequence shown here is derived from an EMBL/GenBank/DDBJ whole genome shotgun (WGS) entry which is preliminary data.</text>
</comment>